<dbReference type="OrthoDB" id="2679825at2759"/>
<keyword evidence="2" id="KW-1185">Reference proteome</keyword>
<dbReference type="Proteomes" id="UP000050424">
    <property type="component" value="Unassembled WGS sequence"/>
</dbReference>
<accession>A0A0P7AX25</accession>
<dbReference type="EMBL" id="LKCW01000116">
    <property type="protein sequence ID" value="KPM39109.1"/>
    <property type="molecule type" value="Genomic_DNA"/>
</dbReference>
<sequence>MNSSETLLYIALYARSGAVTMRGEEDKYHWAFLVGPEPGEPGATGTRYHARRYFRNDDGRLLTWWAYEECEISMDPTERIRVRVVIGKVEDMSRLQSLLRSIPVRPDDPGWNCVWWMREAFEVVRTDGRAVSAMLDWQTVRNTATWYAELKTSEHRFDGQAEPGTFDSRRVPTWDLRVSHETVA</sequence>
<gene>
    <name evidence="1" type="ORF">AK830_g7460</name>
</gene>
<evidence type="ECO:0000313" key="1">
    <source>
        <dbReference type="EMBL" id="KPM39109.1"/>
    </source>
</evidence>
<dbReference type="InterPro" id="IPR054208">
    <property type="entry name" value="DUF6914"/>
</dbReference>
<proteinExistence type="predicted"/>
<reference evidence="1 2" key="1">
    <citation type="submission" date="2015-09" db="EMBL/GenBank/DDBJ databases">
        <title>Draft genome of a European isolate of the apple canker pathogen Neonectria ditissima.</title>
        <authorList>
            <person name="Gomez-Cortecero A."/>
            <person name="Harrison R.J."/>
            <person name="Armitage A.D."/>
        </authorList>
    </citation>
    <scope>NUCLEOTIDE SEQUENCE [LARGE SCALE GENOMIC DNA]</scope>
    <source>
        <strain evidence="1 2">R09/05</strain>
    </source>
</reference>
<evidence type="ECO:0000313" key="2">
    <source>
        <dbReference type="Proteomes" id="UP000050424"/>
    </source>
</evidence>
<comment type="caution">
    <text evidence="1">The sequence shown here is derived from an EMBL/GenBank/DDBJ whole genome shotgun (WGS) entry which is preliminary data.</text>
</comment>
<dbReference type="Pfam" id="PF21858">
    <property type="entry name" value="DUF6914"/>
    <property type="match status" value="1"/>
</dbReference>
<dbReference type="AlphaFoldDB" id="A0A0P7AX25"/>
<name>A0A0P7AX25_9HYPO</name>
<protein>
    <submittedName>
        <fullName evidence="1">Uncharacterized protein</fullName>
    </submittedName>
</protein>
<organism evidence="1 2">
    <name type="scientific">Neonectria ditissima</name>
    <dbReference type="NCBI Taxonomy" id="78410"/>
    <lineage>
        <taxon>Eukaryota</taxon>
        <taxon>Fungi</taxon>
        <taxon>Dikarya</taxon>
        <taxon>Ascomycota</taxon>
        <taxon>Pezizomycotina</taxon>
        <taxon>Sordariomycetes</taxon>
        <taxon>Hypocreomycetidae</taxon>
        <taxon>Hypocreales</taxon>
        <taxon>Nectriaceae</taxon>
        <taxon>Neonectria</taxon>
    </lineage>
</organism>